<dbReference type="GO" id="GO:0007165">
    <property type="term" value="P:signal transduction"/>
    <property type="evidence" value="ECO:0007669"/>
    <property type="project" value="UniProtKB-KW"/>
</dbReference>
<proteinExistence type="inferred from homology"/>
<evidence type="ECO:0000256" key="1">
    <source>
        <dbReference type="ARBA" id="ARBA00004651"/>
    </source>
</evidence>
<dbReference type="eggNOG" id="ENOG502RTKY">
    <property type="taxonomic scope" value="Eukaryota"/>
</dbReference>
<dbReference type="Proteomes" id="UP000015103">
    <property type="component" value="Unassembled WGS sequence"/>
</dbReference>
<evidence type="ECO:0000256" key="7">
    <source>
        <dbReference type="ARBA" id="ARBA00023136"/>
    </source>
</evidence>
<feature type="transmembrane region" description="Helical" evidence="10">
    <location>
        <begin position="67"/>
        <end position="88"/>
    </location>
</feature>
<comment type="similarity">
    <text evidence="10">Belongs to the insect chemoreceptor superfamily. Heteromeric odorant receptor channel (TC 1.A.69) family.</text>
</comment>
<keyword evidence="4 10" id="KW-0812">Transmembrane</keyword>
<dbReference type="GO" id="GO:0005549">
    <property type="term" value="F:odorant binding"/>
    <property type="evidence" value="ECO:0007669"/>
    <property type="project" value="InterPro"/>
</dbReference>
<dbReference type="PANTHER" id="PTHR21137">
    <property type="entry name" value="ODORANT RECEPTOR"/>
    <property type="match status" value="1"/>
</dbReference>
<keyword evidence="2" id="KW-1003">Cell membrane</keyword>
<reference evidence="11" key="1">
    <citation type="submission" date="2015-05" db="UniProtKB">
        <authorList>
            <consortium name="EnsemblMetazoa"/>
        </authorList>
    </citation>
    <scope>IDENTIFICATION</scope>
</reference>
<feature type="transmembrane region" description="Helical" evidence="10">
    <location>
        <begin position="134"/>
        <end position="156"/>
    </location>
</feature>
<keyword evidence="12" id="KW-1185">Reference proteome</keyword>
<dbReference type="OMA" id="KNINTEW"/>
<evidence type="ECO:0000256" key="9">
    <source>
        <dbReference type="ARBA" id="ARBA00023224"/>
    </source>
</evidence>
<evidence type="ECO:0000313" key="12">
    <source>
        <dbReference type="Proteomes" id="UP000015103"/>
    </source>
</evidence>
<dbReference type="InParanoid" id="T1H7Z1"/>
<dbReference type="Pfam" id="PF02949">
    <property type="entry name" value="7tm_6"/>
    <property type="match status" value="1"/>
</dbReference>
<accession>T1H7Z1</accession>
<feature type="transmembrane region" description="Helical" evidence="10">
    <location>
        <begin position="298"/>
        <end position="317"/>
    </location>
</feature>
<keyword evidence="6 10" id="KW-1133">Transmembrane helix</keyword>
<dbReference type="PANTHER" id="PTHR21137:SF35">
    <property type="entry name" value="ODORANT RECEPTOR 19A-RELATED"/>
    <property type="match status" value="1"/>
</dbReference>
<evidence type="ECO:0000256" key="6">
    <source>
        <dbReference type="ARBA" id="ARBA00022989"/>
    </source>
</evidence>
<dbReference type="GO" id="GO:0004984">
    <property type="term" value="F:olfactory receptor activity"/>
    <property type="evidence" value="ECO:0007669"/>
    <property type="project" value="InterPro"/>
</dbReference>
<dbReference type="AlphaFoldDB" id="T1H7Z1"/>
<comment type="caution">
    <text evidence="10">Lacks conserved residue(s) required for the propagation of feature annotation.</text>
</comment>
<comment type="subcellular location">
    <subcellularLocation>
        <location evidence="1 10">Cell membrane</location>
        <topology evidence="1 10">Multi-pass membrane protein</topology>
    </subcellularLocation>
</comment>
<name>T1H7Z1_RHOPR</name>
<feature type="transmembrane region" description="Helical" evidence="10">
    <location>
        <begin position="203"/>
        <end position="226"/>
    </location>
</feature>
<dbReference type="VEuPathDB" id="VectorBase:RPRC000125"/>
<keyword evidence="9 10" id="KW-0807">Transducer</keyword>
<dbReference type="FunCoup" id="T1H7Z1">
    <property type="interactions" value="25"/>
</dbReference>
<evidence type="ECO:0000256" key="3">
    <source>
        <dbReference type="ARBA" id="ARBA00022606"/>
    </source>
</evidence>
<dbReference type="EnsemblMetazoa" id="RPRC000125-RA">
    <property type="protein sequence ID" value="RPRC000125-PA"/>
    <property type="gene ID" value="RPRC000125"/>
</dbReference>
<evidence type="ECO:0000256" key="4">
    <source>
        <dbReference type="ARBA" id="ARBA00022692"/>
    </source>
</evidence>
<evidence type="ECO:0000256" key="5">
    <source>
        <dbReference type="ARBA" id="ARBA00022725"/>
    </source>
</evidence>
<evidence type="ECO:0000256" key="2">
    <source>
        <dbReference type="ARBA" id="ARBA00022475"/>
    </source>
</evidence>
<keyword evidence="5 10" id="KW-0552">Olfaction</keyword>
<evidence type="ECO:0000256" key="8">
    <source>
        <dbReference type="ARBA" id="ARBA00023170"/>
    </source>
</evidence>
<organism evidence="11 12">
    <name type="scientific">Rhodnius prolixus</name>
    <name type="common">Triatomid bug</name>
    <dbReference type="NCBI Taxonomy" id="13249"/>
    <lineage>
        <taxon>Eukaryota</taxon>
        <taxon>Metazoa</taxon>
        <taxon>Ecdysozoa</taxon>
        <taxon>Arthropoda</taxon>
        <taxon>Hexapoda</taxon>
        <taxon>Insecta</taxon>
        <taxon>Pterygota</taxon>
        <taxon>Neoptera</taxon>
        <taxon>Paraneoptera</taxon>
        <taxon>Hemiptera</taxon>
        <taxon>Heteroptera</taxon>
        <taxon>Panheteroptera</taxon>
        <taxon>Cimicomorpha</taxon>
        <taxon>Reduviidae</taxon>
        <taxon>Triatominae</taxon>
        <taxon>Rhodnius</taxon>
    </lineage>
</organism>
<dbReference type="InterPro" id="IPR004117">
    <property type="entry name" value="7tm6_olfct_rcpt"/>
</dbReference>
<keyword evidence="8 10" id="KW-0675">Receptor</keyword>
<sequence length="407" mass="46872">MDQDQHIYDTAKRELWYFGQIGGTFINLQPKWKIYSILQLVIYLIILVYHVGLLGKTVILSLENHDIATIAMSVHIFTLGIVIIMILINMSNHRENVSIFLKNINTEWYNYGDSTTTILQQELNLKNKKFKIKLLVALPSFLTVICLAWIVVVPIVDQYQGGKKTYENGIYMECPVPLWFPYLIDNNFKYLLSVASEASDECKFIFCVTIAAADVAMIFFLLDLITQLKILNHSIKSMEKRARILYEENGGNFKENALNTDKENAAYSKAINYCIQQNVEHHKVIMESFDALLTITKWPLMLVFLVAALVIALSLYISISYNNLLFRKSLSIMILFGEICNVFILCWLGQQISDQSNSLFYQFYNKNWFHWDKSCKTSLLIARERYKKPMVMSGGGLIASDINTFSD</sequence>
<evidence type="ECO:0000256" key="10">
    <source>
        <dbReference type="RuleBase" id="RU351113"/>
    </source>
</evidence>
<keyword evidence="7 10" id="KW-0472">Membrane</keyword>
<feature type="transmembrane region" description="Helical" evidence="10">
    <location>
        <begin position="34"/>
        <end position="55"/>
    </location>
</feature>
<dbReference type="EMBL" id="ACPB03027342">
    <property type="status" value="NOT_ANNOTATED_CDS"/>
    <property type="molecule type" value="Genomic_DNA"/>
</dbReference>
<dbReference type="HOGENOM" id="CLU_047177_0_0_1"/>
<evidence type="ECO:0000313" key="11">
    <source>
        <dbReference type="EnsemblMetazoa" id="RPRC000125-PA"/>
    </source>
</evidence>
<protein>
    <recommendedName>
        <fullName evidence="10">Odorant receptor</fullName>
    </recommendedName>
</protein>
<dbReference type="GO" id="GO:0005886">
    <property type="term" value="C:plasma membrane"/>
    <property type="evidence" value="ECO:0007669"/>
    <property type="project" value="UniProtKB-SubCell"/>
</dbReference>
<keyword evidence="3 10" id="KW-0716">Sensory transduction</keyword>
<feature type="transmembrane region" description="Helical" evidence="10">
    <location>
        <begin position="329"/>
        <end position="348"/>
    </location>
</feature>